<dbReference type="Proteomes" id="UP000295807">
    <property type="component" value="Unassembled WGS sequence"/>
</dbReference>
<comment type="caution">
    <text evidence="2">The sequence shown here is derived from an EMBL/GenBank/DDBJ whole genome shotgun (WGS) entry which is preliminary data.</text>
</comment>
<reference evidence="2 3" key="1">
    <citation type="submission" date="2019-03" db="EMBL/GenBank/DDBJ databases">
        <title>Genomic Encyclopedia of Type Strains, Phase IV (KMG-IV): sequencing the most valuable type-strain genomes for metagenomic binning, comparative biology and taxonomic classification.</title>
        <authorList>
            <person name="Goeker M."/>
        </authorList>
    </citation>
    <scope>NUCLEOTIDE SEQUENCE [LARGE SCALE GENOMIC DNA]</scope>
    <source>
        <strain evidence="2 3">DSM 21100</strain>
    </source>
</reference>
<dbReference type="Gene3D" id="3.50.50.60">
    <property type="entry name" value="FAD/NAD(P)-binding domain"/>
    <property type="match status" value="1"/>
</dbReference>
<name>A0A4R3KTV8_9SPHI</name>
<dbReference type="AlphaFoldDB" id="A0A4R3KTV8"/>
<dbReference type="Pfam" id="PF01494">
    <property type="entry name" value="FAD_binding_3"/>
    <property type="match status" value="1"/>
</dbReference>
<feature type="domain" description="FAD-binding" evidence="1">
    <location>
        <begin position="8"/>
        <end position="320"/>
    </location>
</feature>
<organism evidence="2 3">
    <name type="scientific">Anseongella ginsenosidimutans</name>
    <dbReference type="NCBI Taxonomy" id="496056"/>
    <lineage>
        <taxon>Bacteria</taxon>
        <taxon>Pseudomonadati</taxon>
        <taxon>Bacteroidota</taxon>
        <taxon>Sphingobacteriia</taxon>
        <taxon>Sphingobacteriales</taxon>
        <taxon>Sphingobacteriaceae</taxon>
        <taxon>Anseongella</taxon>
    </lineage>
</organism>
<dbReference type="InterPro" id="IPR050407">
    <property type="entry name" value="Geranylgeranyl_reductase"/>
</dbReference>
<dbReference type="GO" id="GO:0071949">
    <property type="term" value="F:FAD binding"/>
    <property type="evidence" value="ECO:0007669"/>
    <property type="project" value="InterPro"/>
</dbReference>
<dbReference type="InterPro" id="IPR002938">
    <property type="entry name" value="FAD-bd"/>
</dbReference>
<dbReference type="PANTHER" id="PTHR42685:SF22">
    <property type="entry name" value="CONDITIONED MEDIUM FACTOR RECEPTOR 1"/>
    <property type="match status" value="1"/>
</dbReference>
<evidence type="ECO:0000259" key="1">
    <source>
        <dbReference type="Pfam" id="PF01494"/>
    </source>
</evidence>
<dbReference type="EMBL" id="SMAD01000005">
    <property type="protein sequence ID" value="TCS87245.1"/>
    <property type="molecule type" value="Genomic_DNA"/>
</dbReference>
<keyword evidence="3" id="KW-1185">Reference proteome</keyword>
<protein>
    <submittedName>
        <fullName evidence="2">Flavin-dependent dehydrogenase</fullName>
    </submittedName>
</protein>
<gene>
    <name evidence="2" type="ORF">EDD80_10558</name>
</gene>
<proteinExistence type="predicted"/>
<dbReference type="SUPFAM" id="SSF51905">
    <property type="entry name" value="FAD/NAD(P)-binding domain"/>
    <property type="match status" value="1"/>
</dbReference>
<dbReference type="PRINTS" id="PR00420">
    <property type="entry name" value="RNGMNOXGNASE"/>
</dbReference>
<dbReference type="RefSeq" id="WP_158640615.1">
    <property type="nucleotide sequence ID" value="NZ_CP042432.1"/>
</dbReference>
<evidence type="ECO:0000313" key="3">
    <source>
        <dbReference type="Proteomes" id="UP000295807"/>
    </source>
</evidence>
<dbReference type="PANTHER" id="PTHR42685">
    <property type="entry name" value="GERANYLGERANYL DIPHOSPHATE REDUCTASE"/>
    <property type="match status" value="1"/>
</dbReference>
<accession>A0A4R3KTV8</accession>
<dbReference type="InterPro" id="IPR036188">
    <property type="entry name" value="FAD/NAD-bd_sf"/>
</dbReference>
<sequence length="377" mass="41904">MNEKIPYYDCAIVGGGPAGLSLAAWLGKRGFRVVLFEKNSYPFHKVCGEYLSLESMESLLELGMPLESWELPRINTLFMSSPGGTAFTRPLKPGGVGLSRYRLDQALAARAKANGAHVLEQAKVGAVFQENEIFKLESSRGVVRAGVCCASFGRHANLDVKWKREGLKKPPNFIGVKYHVQLERPQDTIELHYFKNGYCGISPVEDGKHCICYLTTEKNLREQGNDILCLEERVLSENPFLRKALKEAVRLYKRPLTVSHVGFSRKSLIEDHVLMLGDAAGMIAPLCGNGMSMALHSSKLAADLVAQHLEGSISRDSLEKAYQGSWQSHFASRMRSGRLIQDLFLRPAAANVLVKALRPFPALIDYMVRQTHGQQPF</sequence>
<evidence type="ECO:0000313" key="2">
    <source>
        <dbReference type="EMBL" id="TCS87245.1"/>
    </source>
</evidence>